<dbReference type="SMART" id="SM00421">
    <property type="entry name" value="HTH_LUXR"/>
    <property type="match status" value="1"/>
</dbReference>
<keyword evidence="1" id="KW-0805">Transcription regulation</keyword>
<name>A0A444QF76_9MICO</name>
<organism evidence="6 7">
    <name type="scientific">Labedella populi</name>
    <dbReference type="NCBI Taxonomy" id="2498850"/>
    <lineage>
        <taxon>Bacteria</taxon>
        <taxon>Bacillati</taxon>
        <taxon>Actinomycetota</taxon>
        <taxon>Actinomycetes</taxon>
        <taxon>Micrococcales</taxon>
        <taxon>Microbacteriaceae</taxon>
        <taxon>Labedella</taxon>
    </lineage>
</organism>
<proteinExistence type="predicted"/>
<dbReference type="InterPro" id="IPR036388">
    <property type="entry name" value="WH-like_DNA-bd_sf"/>
</dbReference>
<dbReference type="SUPFAM" id="SSF48452">
    <property type="entry name" value="TPR-like"/>
    <property type="match status" value="1"/>
</dbReference>
<dbReference type="PRINTS" id="PR00038">
    <property type="entry name" value="HTHLUXR"/>
</dbReference>
<keyword evidence="7" id="KW-1185">Reference proteome</keyword>
<feature type="domain" description="HTH luxR-type" evidence="5">
    <location>
        <begin position="564"/>
        <end position="630"/>
    </location>
</feature>
<dbReference type="GO" id="GO:0003677">
    <property type="term" value="F:DNA binding"/>
    <property type="evidence" value="ECO:0007669"/>
    <property type="project" value="UniProtKB-KW"/>
</dbReference>
<dbReference type="InterPro" id="IPR000792">
    <property type="entry name" value="Tscrpt_reg_LuxR_C"/>
</dbReference>
<evidence type="ECO:0000256" key="2">
    <source>
        <dbReference type="ARBA" id="ARBA00023125"/>
    </source>
</evidence>
<dbReference type="Gene3D" id="1.10.10.10">
    <property type="entry name" value="Winged helix-like DNA-binding domain superfamily/Winged helix DNA-binding domain"/>
    <property type="match status" value="1"/>
</dbReference>
<keyword evidence="3" id="KW-0804">Transcription</keyword>
<dbReference type="InterPro" id="IPR011990">
    <property type="entry name" value="TPR-like_helical_dom_sf"/>
</dbReference>
<evidence type="ECO:0000313" key="7">
    <source>
        <dbReference type="Proteomes" id="UP000288603"/>
    </source>
</evidence>
<gene>
    <name evidence="6" type="ORF">ELQ92_02815</name>
</gene>
<evidence type="ECO:0000256" key="4">
    <source>
        <dbReference type="SAM" id="MobiDB-lite"/>
    </source>
</evidence>
<accession>A0A444QF76</accession>
<sequence>MSTDIAHRRDGSADIRRDIRRDIRTVRHARASSRNRLTVSAIVWTSERVTGRRRSSGHRVGAVTINAQPPLIYCVLNITRQERDLRARIRRRDGQGPSVDSEKRMPRSRSGTEVEKRMTDMSGRSPDDDPVQDVRRAEALFRSSEHAAALDILDALDIATLPPSILDRALPLMLMAGEATAGEEFSLRLLGRIERLTAHGDLDASSIVMTYRAEATAEPRRRAELATVALDRLSVSTAPVSRHRAIAVLLAAKVDLGQGFDHELLAQMEELERQIDLVAPVDSALAQRGFLAYQVGLLDESRNALALLRRQARIDGEPFMERIFTIHLATVDVYAGRRTAADDLRGVTEADAVLSPAAARASGLIALRGADEAALQAVLLQPTVQGSEVHGALTRRALIGLAAARREQWREAYQQLSIALAHAESLGSQEPGRRMWIDFDLARAAVGTGRRQDARRMTDRLEILSRGSRPLLDGVVIRIHALLAAEEDPPRSVEMLEDSVAVLSGAGFPDQLVLSLLELGRALASLGRFDDARQVLERAHVLAHQTGDLSLGLLVDRAMALASSDAVLAALTTREREIARAAARGASSRQIAEESFTSVRTVETQLSSVYRKLGITSRAQLMFLLADRVRAERVGSLPRRAERWAAEGGSAPTGLCG</sequence>
<evidence type="ECO:0000259" key="5">
    <source>
        <dbReference type="PROSITE" id="PS50043"/>
    </source>
</evidence>
<dbReference type="SUPFAM" id="SSF46894">
    <property type="entry name" value="C-terminal effector domain of the bipartite response regulators"/>
    <property type="match status" value="1"/>
</dbReference>
<dbReference type="PANTHER" id="PTHR44688:SF16">
    <property type="entry name" value="DNA-BINDING TRANSCRIPTIONAL ACTIVATOR DEVR_DOSR"/>
    <property type="match status" value="1"/>
</dbReference>
<comment type="caution">
    <text evidence="6">The sequence shown here is derived from an EMBL/GenBank/DDBJ whole genome shotgun (WGS) entry which is preliminary data.</text>
</comment>
<evidence type="ECO:0000313" key="6">
    <source>
        <dbReference type="EMBL" id="RWZ68185.1"/>
    </source>
</evidence>
<feature type="compositionally biased region" description="Basic and acidic residues" evidence="4">
    <location>
        <begin position="100"/>
        <end position="119"/>
    </location>
</feature>
<dbReference type="PANTHER" id="PTHR44688">
    <property type="entry name" value="DNA-BINDING TRANSCRIPTIONAL ACTIVATOR DEVR_DOSR"/>
    <property type="match status" value="1"/>
</dbReference>
<evidence type="ECO:0000256" key="3">
    <source>
        <dbReference type="ARBA" id="ARBA00023163"/>
    </source>
</evidence>
<feature type="region of interest" description="Disordered" evidence="4">
    <location>
        <begin position="88"/>
        <end position="131"/>
    </location>
</feature>
<dbReference type="AlphaFoldDB" id="A0A444QF76"/>
<dbReference type="GO" id="GO:0006355">
    <property type="term" value="P:regulation of DNA-templated transcription"/>
    <property type="evidence" value="ECO:0007669"/>
    <property type="project" value="InterPro"/>
</dbReference>
<dbReference type="OrthoDB" id="3656034at2"/>
<reference evidence="6 7" key="1">
    <citation type="submission" date="2018-12" db="EMBL/GenBank/DDBJ databases">
        <authorList>
            <person name="Li F."/>
        </authorList>
    </citation>
    <scope>NUCLEOTIDE SEQUENCE [LARGE SCALE GENOMIC DNA]</scope>
    <source>
        <strain evidence="6 7">8H24J-4-2</strain>
    </source>
</reference>
<dbReference type="Proteomes" id="UP000288603">
    <property type="component" value="Unassembled WGS sequence"/>
</dbReference>
<dbReference type="InterPro" id="IPR016032">
    <property type="entry name" value="Sig_transdc_resp-reg_C-effctor"/>
</dbReference>
<protein>
    <recommendedName>
        <fullName evidence="5">HTH luxR-type domain-containing protein</fullName>
    </recommendedName>
</protein>
<evidence type="ECO:0000256" key="1">
    <source>
        <dbReference type="ARBA" id="ARBA00023015"/>
    </source>
</evidence>
<keyword evidence="2" id="KW-0238">DNA-binding</keyword>
<dbReference type="Pfam" id="PF00196">
    <property type="entry name" value="GerE"/>
    <property type="match status" value="1"/>
</dbReference>
<dbReference type="PROSITE" id="PS50043">
    <property type="entry name" value="HTH_LUXR_2"/>
    <property type="match status" value="1"/>
</dbReference>
<dbReference type="EMBL" id="RZNC01000001">
    <property type="protein sequence ID" value="RWZ68185.1"/>
    <property type="molecule type" value="Genomic_DNA"/>
</dbReference>